<feature type="transmembrane region" description="Helical" evidence="4">
    <location>
        <begin position="52"/>
        <end position="76"/>
    </location>
</feature>
<dbReference type="SMART" id="SM00409">
    <property type="entry name" value="IG"/>
    <property type="match status" value="1"/>
</dbReference>
<dbReference type="SUPFAM" id="SSF48726">
    <property type="entry name" value="Immunoglobulin"/>
    <property type="match status" value="1"/>
</dbReference>
<evidence type="ECO:0000313" key="6">
    <source>
        <dbReference type="EMBL" id="KRY52928.1"/>
    </source>
</evidence>
<evidence type="ECO:0000256" key="1">
    <source>
        <dbReference type="ARBA" id="ARBA00022729"/>
    </source>
</evidence>
<reference evidence="6 7" key="1">
    <citation type="submission" date="2015-01" db="EMBL/GenBank/DDBJ databases">
        <title>Evolution of Trichinella species and genotypes.</title>
        <authorList>
            <person name="Korhonen P.K."/>
            <person name="Edoardo P."/>
            <person name="Giuseppe L.R."/>
            <person name="Gasser R.B."/>
        </authorList>
    </citation>
    <scope>NUCLEOTIDE SEQUENCE [LARGE SCALE GENOMIC DNA]</scope>
    <source>
        <strain evidence="6">ISS120</strain>
    </source>
</reference>
<evidence type="ECO:0000256" key="3">
    <source>
        <dbReference type="ARBA" id="ARBA00023319"/>
    </source>
</evidence>
<dbReference type="GO" id="GO:0005886">
    <property type="term" value="C:plasma membrane"/>
    <property type="evidence" value="ECO:0007669"/>
    <property type="project" value="TreeGrafter"/>
</dbReference>
<organism evidence="6 7">
    <name type="scientific">Trichinella britovi</name>
    <name type="common">Parasitic roundworm</name>
    <dbReference type="NCBI Taxonomy" id="45882"/>
    <lineage>
        <taxon>Eukaryota</taxon>
        <taxon>Metazoa</taxon>
        <taxon>Ecdysozoa</taxon>
        <taxon>Nematoda</taxon>
        <taxon>Enoplea</taxon>
        <taxon>Dorylaimia</taxon>
        <taxon>Trichinellida</taxon>
        <taxon>Trichinellidae</taxon>
        <taxon>Trichinella</taxon>
    </lineage>
</organism>
<dbReference type="SMART" id="SM00408">
    <property type="entry name" value="IGc2"/>
    <property type="match status" value="1"/>
</dbReference>
<dbReference type="InterPro" id="IPR036179">
    <property type="entry name" value="Ig-like_dom_sf"/>
</dbReference>
<comment type="caution">
    <text evidence="6">The sequence shown here is derived from an EMBL/GenBank/DDBJ whole genome shotgun (WGS) entry which is preliminary data.</text>
</comment>
<dbReference type="PANTHER" id="PTHR45080">
    <property type="entry name" value="CONTACTIN 5"/>
    <property type="match status" value="1"/>
</dbReference>
<dbReference type="InterPro" id="IPR013783">
    <property type="entry name" value="Ig-like_fold"/>
</dbReference>
<keyword evidence="3" id="KW-0393">Immunoglobulin domain</keyword>
<keyword evidence="2" id="KW-1015">Disulfide bond</keyword>
<keyword evidence="6" id="KW-0675">Receptor</keyword>
<keyword evidence="4" id="KW-0812">Transmembrane</keyword>
<keyword evidence="7" id="KW-1185">Reference proteome</keyword>
<evidence type="ECO:0000256" key="2">
    <source>
        <dbReference type="ARBA" id="ARBA00023157"/>
    </source>
</evidence>
<dbReference type="PANTHER" id="PTHR45080:SF8">
    <property type="entry name" value="IG-LIKE DOMAIN-CONTAINING PROTEIN"/>
    <property type="match status" value="1"/>
</dbReference>
<dbReference type="GO" id="GO:0007156">
    <property type="term" value="P:homophilic cell adhesion via plasma membrane adhesion molecules"/>
    <property type="evidence" value="ECO:0007669"/>
    <property type="project" value="TreeGrafter"/>
</dbReference>
<dbReference type="InterPro" id="IPR003599">
    <property type="entry name" value="Ig_sub"/>
</dbReference>
<gene>
    <name evidence="6" type="primary">Takr86C</name>
    <name evidence="6" type="ORF">T03_14073</name>
</gene>
<dbReference type="PROSITE" id="PS50835">
    <property type="entry name" value="IG_LIKE"/>
    <property type="match status" value="1"/>
</dbReference>
<protein>
    <submittedName>
        <fullName evidence="6">Vascular endothelial growth factor receptor 2</fullName>
    </submittedName>
</protein>
<dbReference type="Gene3D" id="2.60.40.10">
    <property type="entry name" value="Immunoglobulins"/>
    <property type="match status" value="1"/>
</dbReference>
<keyword evidence="1" id="KW-0732">Signal</keyword>
<dbReference type="OrthoDB" id="6127080at2759"/>
<dbReference type="Proteomes" id="UP000054653">
    <property type="component" value="Unassembled WGS sequence"/>
</dbReference>
<accession>A0A0V1CUG2</accession>
<sequence length="550" mass="61414">MKRITQQTTTTTQASGWQMRQNNLAIYYLFYWHWDFSSSSSSSLSTQQRRHFASVCLFVYLFIYLFICIVVVSMRVQSHPVHIRSVLLVLLLISFCGPGNDAAKASSRRSRGRGKNLLPFANVAEHSLLSQTADQERSVKIIKASHFNQAYRLGGKIVILCTASGYPRPTITWYKDGVELVFKNNVHVQEQNDDEQKQTSRIEIDPATMGDQGIYTCLAHNERGSIHRWRYGRLVLDRRIIGLVVTVGFGFGLLRTSHGDHVFLADVDQRTSADVGPEHPRNLGRLTTVCWTRRSRMMTVGCQWLLPVTVVELGLAAPEQAVGDQGGQQDQENARTSAEQIAVPFYPTLGREFDQMAELGFAVHADKREPTQTATPFDRRAVVEAEHVVALFAVEIRPTLADVVAAVFDQLTIGAEFFAQGAEPRLRAHAPQVDAERPVTTVPTFGQIATVAVQVVHTVRTFAPDPELAGLLRLFGRQQRQRDVVIAGVGFAGVETPVGIDALYCPLLDRTGDLLVRLRVAVLAAGDDERTQHVIVGCFFRTFIRYKRSR</sequence>
<name>A0A0V1CUG2_TRIBR</name>
<dbReference type="InterPro" id="IPR003598">
    <property type="entry name" value="Ig_sub2"/>
</dbReference>
<dbReference type="InterPro" id="IPR050958">
    <property type="entry name" value="Cell_Adh-Cytoskel_Orgn"/>
</dbReference>
<dbReference type="CDD" id="cd00096">
    <property type="entry name" value="Ig"/>
    <property type="match status" value="1"/>
</dbReference>
<keyword evidence="4" id="KW-0472">Membrane</keyword>
<evidence type="ECO:0000256" key="4">
    <source>
        <dbReference type="SAM" id="Phobius"/>
    </source>
</evidence>
<dbReference type="InterPro" id="IPR007110">
    <property type="entry name" value="Ig-like_dom"/>
</dbReference>
<dbReference type="Pfam" id="PF13927">
    <property type="entry name" value="Ig_3"/>
    <property type="match status" value="1"/>
</dbReference>
<keyword evidence="4" id="KW-1133">Transmembrane helix</keyword>
<proteinExistence type="predicted"/>
<feature type="domain" description="Ig-like" evidence="5">
    <location>
        <begin position="154"/>
        <end position="227"/>
    </location>
</feature>
<evidence type="ECO:0000259" key="5">
    <source>
        <dbReference type="PROSITE" id="PS50835"/>
    </source>
</evidence>
<dbReference type="AlphaFoldDB" id="A0A0V1CUG2"/>
<evidence type="ECO:0000313" key="7">
    <source>
        <dbReference type="Proteomes" id="UP000054653"/>
    </source>
</evidence>
<dbReference type="EMBL" id="JYDI01000096">
    <property type="protein sequence ID" value="KRY52928.1"/>
    <property type="molecule type" value="Genomic_DNA"/>
</dbReference>